<accession>A0A1J4KEQ7</accession>
<comment type="caution">
    <text evidence="2">The sequence shown here is derived from an EMBL/GenBank/DDBJ whole genome shotgun (WGS) entry which is preliminary data.</text>
</comment>
<feature type="transmembrane region" description="Helical" evidence="1">
    <location>
        <begin position="52"/>
        <end position="72"/>
    </location>
</feature>
<evidence type="ECO:0008006" key="4">
    <source>
        <dbReference type="Google" id="ProtNLM"/>
    </source>
</evidence>
<dbReference type="Proteomes" id="UP000179807">
    <property type="component" value="Unassembled WGS sequence"/>
</dbReference>
<dbReference type="GeneID" id="94826698"/>
<dbReference type="EMBL" id="MLAK01000638">
    <property type="protein sequence ID" value="OHT09498.1"/>
    <property type="molecule type" value="Genomic_DNA"/>
</dbReference>
<keyword evidence="1" id="KW-0472">Membrane</keyword>
<organism evidence="2 3">
    <name type="scientific">Tritrichomonas foetus</name>
    <dbReference type="NCBI Taxonomy" id="1144522"/>
    <lineage>
        <taxon>Eukaryota</taxon>
        <taxon>Metamonada</taxon>
        <taxon>Parabasalia</taxon>
        <taxon>Tritrichomonadida</taxon>
        <taxon>Tritrichomonadidae</taxon>
        <taxon>Tritrichomonas</taxon>
    </lineage>
</organism>
<keyword evidence="3" id="KW-1185">Reference proteome</keyword>
<dbReference type="AlphaFoldDB" id="A0A1J4KEQ7"/>
<evidence type="ECO:0000256" key="1">
    <source>
        <dbReference type="SAM" id="Phobius"/>
    </source>
</evidence>
<keyword evidence="1" id="KW-0812">Transmembrane</keyword>
<feature type="transmembrane region" description="Helical" evidence="1">
    <location>
        <begin position="12"/>
        <end position="40"/>
    </location>
</feature>
<evidence type="ECO:0000313" key="3">
    <source>
        <dbReference type="Proteomes" id="UP000179807"/>
    </source>
</evidence>
<keyword evidence="1" id="KW-1133">Transmembrane helix</keyword>
<proteinExistence type="predicted"/>
<reference evidence="2" key="1">
    <citation type="submission" date="2016-10" db="EMBL/GenBank/DDBJ databases">
        <authorList>
            <person name="Benchimol M."/>
            <person name="Almeida L.G."/>
            <person name="Vasconcelos A.T."/>
            <person name="Perreira-Neves A."/>
            <person name="Rosa I.A."/>
            <person name="Tasca T."/>
            <person name="Bogo M.R."/>
            <person name="de Souza W."/>
        </authorList>
    </citation>
    <scope>NUCLEOTIDE SEQUENCE [LARGE SCALE GENOMIC DNA]</scope>
    <source>
        <strain evidence="2">K</strain>
    </source>
</reference>
<protein>
    <recommendedName>
        <fullName evidence="4">Tetraspanin family protein</fullName>
    </recommendedName>
</protein>
<feature type="transmembrane region" description="Helical" evidence="1">
    <location>
        <begin position="183"/>
        <end position="204"/>
    </location>
</feature>
<gene>
    <name evidence="2" type="ORF">TRFO_04593</name>
</gene>
<dbReference type="VEuPathDB" id="TrichDB:TRFO_04593"/>
<evidence type="ECO:0000313" key="2">
    <source>
        <dbReference type="EMBL" id="OHT09498.1"/>
    </source>
</evidence>
<name>A0A1J4KEQ7_9EUKA</name>
<feature type="transmembrane region" description="Helical" evidence="1">
    <location>
        <begin position="84"/>
        <end position="104"/>
    </location>
</feature>
<dbReference type="RefSeq" id="XP_068362634.1">
    <property type="nucleotide sequence ID" value="XM_068491994.1"/>
</dbReference>
<sequence>MMKYRNSKCLRCSVGVVLALIVINMFGSMIAISTGVLVLSKLWDIYELPEEVYFGAIGTLVLSSFFLSIGLITSMCGRKKAKIVLGIILLISAIQAVRVGKLVYKHCDKIVDYIGFVWRNEDLFQFRDEIEEHVKCCGYKAIDSDRCGQAINSSIINDEIVPCYNVILEHIQSHKQHLKGHTYGMGCFVFIGAALSFFAAFYFYKKHVTVEKEEEGEVNGQYENITI</sequence>